<dbReference type="AlphaFoldDB" id="A0A645ITB8"/>
<organism evidence="1">
    <name type="scientific">bioreactor metagenome</name>
    <dbReference type="NCBI Taxonomy" id="1076179"/>
    <lineage>
        <taxon>unclassified sequences</taxon>
        <taxon>metagenomes</taxon>
        <taxon>ecological metagenomes</taxon>
    </lineage>
</organism>
<reference evidence="1" key="1">
    <citation type="submission" date="2019-08" db="EMBL/GenBank/DDBJ databases">
        <authorList>
            <person name="Kucharzyk K."/>
            <person name="Murdoch R.W."/>
            <person name="Higgins S."/>
            <person name="Loffler F."/>
        </authorList>
    </citation>
    <scope>NUCLEOTIDE SEQUENCE</scope>
</reference>
<proteinExistence type="predicted"/>
<accession>A0A645ITB8</accession>
<comment type="caution">
    <text evidence="1">The sequence shown here is derived from an EMBL/GenBank/DDBJ whole genome shotgun (WGS) entry which is preliminary data.</text>
</comment>
<dbReference type="EMBL" id="VSSQ01120984">
    <property type="protein sequence ID" value="MPN53649.1"/>
    <property type="molecule type" value="Genomic_DNA"/>
</dbReference>
<evidence type="ECO:0000313" key="1">
    <source>
        <dbReference type="EMBL" id="MPN53649.1"/>
    </source>
</evidence>
<protein>
    <submittedName>
        <fullName evidence="1">Uncharacterized protein</fullName>
    </submittedName>
</protein>
<gene>
    <name evidence="1" type="ORF">SDC9_201313</name>
</gene>
<sequence length="57" mass="5905">MVLSGEKPGAAPDHLGVQAAYLRGPENDDTVDRRAVPAFGQEHGIAEHVVLAGVEVG</sequence>
<name>A0A645ITB8_9ZZZZ</name>